<evidence type="ECO:0000256" key="4">
    <source>
        <dbReference type="ARBA" id="ARBA00022741"/>
    </source>
</evidence>
<evidence type="ECO:0000313" key="11">
    <source>
        <dbReference type="EMBL" id="KAH0574897.1"/>
    </source>
</evidence>
<dbReference type="PANTHER" id="PTHR44899:SF3">
    <property type="entry name" value="SERINE_THREONINE-PROTEIN KINASE NEK1"/>
    <property type="match status" value="1"/>
</dbReference>
<comment type="catalytic activity">
    <reaction evidence="7">
        <text>L-threonyl-[protein] + ATP = O-phospho-L-threonyl-[protein] + ADP + H(+)</text>
        <dbReference type="Rhea" id="RHEA:46608"/>
        <dbReference type="Rhea" id="RHEA-COMP:11060"/>
        <dbReference type="Rhea" id="RHEA-COMP:11605"/>
        <dbReference type="ChEBI" id="CHEBI:15378"/>
        <dbReference type="ChEBI" id="CHEBI:30013"/>
        <dbReference type="ChEBI" id="CHEBI:30616"/>
        <dbReference type="ChEBI" id="CHEBI:61977"/>
        <dbReference type="ChEBI" id="CHEBI:456216"/>
        <dbReference type="EC" id="2.7.11.1"/>
    </reaction>
</comment>
<dbReference type="Pfam" id="PF00069">
    <property type="entry name" value="Pkinase"/>
    <property type="match status" value="1"/>
</dbReference>
<dbReference type="OrthoDB" id="248923at2759"/>
<evidence type="ECO:0000256" key="2">
    <source>
        <dbReference type="ARBA" id="ARBA00022527"/>
    </source>
</evidence>
<organism evidence="10">
    <name type="scientific">Spironucleus salmonicida</name>
    <dbReference type="NCBI Taxonomy" id="348837"/>
    <lineage>
        <taxon>Eukaryota</taxon>
        <taxon>Metamonada</taxon>
        <taxon>Diplomonadida</taxon>
        <taxon>Hexamitidae</taxon>
        <taxon>Hexamitinae</taxon>
        <taxon>Spironucleus</taxon>
    </lineage>
</organism>
<evidence type="ECO:0000256" key="1">
    <source>
        <dbReference type="ARBA" id="ARBA00012513"/>
    </source>
</evidence>
<dbReference type="Gene3D" id="1.10.510.10">
    <property type="entry name" value="Transferase(Phosphotransferase) domain 1"/>
    <property type="match status" value="1"/>
</dbReference>
<dbReference type="AlphaFoldDB" id="V6LCL5"/>
<keyword evidence="2" id="KW-0723">Serine/threonine-protein kinase</keyword>
<dbReference type="SUPFAM" id="SSF56112">
    <property type="entry name" value="Protein kinase-like (PK-like)"/>
    <property type="match status" value="1"/>
</dbReference>
<evidence type="ECO:0000256" key="7">
    <source>
        <dbReference type="ARBA" id="ARBA00047899"/>
    </source>
</evidence>
<feature type="domain" description="Protein kinase" evidence="9">
    <location>
        <begin position="5"/>
        <end position="258"/>
    </location>
</feature>
<evidence type="ECO:0000313" key="12">
    <source>
        <dbReference type="Proteomes" id="UP000018208"/>
    </source>
</evidence>
<dbReference type="PANTHER" id="PTHR44899">
    <property type="entry name" value="CAMK FAMILY PROTEIN KINASE"/>
    <property type="match status" value="1"/>
</dbReference>
<keyword evidence="4" id="KW-0547">Nucleotide-binding</keyword>
<dbReference type="GO" id="GO:0004674">
    <property type="term" value="F:protein serine/threonine kinase activity"/>
    <property type="evidence" value="ECO:0007669"/>
    <property type="project" value="UniProtKB-KW"/>
</dbReference>
<evidence type="ECO:0000256" key="8">
    <source>
        <dbReference type="ARBA" id="ARBA00048679"/>
    </source>
</evidence>
<dbReference type="InterPro" id="IPR008271">
    <property type="entry name" value="Ser/Thr_kinase_AS"/>
</dbReference>
<dbReference type="SMART" id="SM00220">
    <property type="entry name" value="S_TKc"/>
    <property type="match status" value="1"/>
</dbReference>
<reference evidence="10 11" key="1">
    <citation type="journal article" date="2014" name="PLoS Genet.">
        <title>The Genome of Spironucleus salmonicida Highlights a Fish Pathogen Adapted to Fluctuating Environments.</title>
        <authorList>
            <person name="Xu F."/>
            <person name="Jerlstrom-Hultqvist J."/>
            <person name="Einarsson E."/>
            <person name="Astvaldsson A."/>
            <person name="Svard S.G."/>
            <person name="Andersson J.O."/>
        </authorList>
    </citation>
    <scope>NUCLEOTIDE SEQUENCE</scope>
    <source>
        <strain evidence="11">ATCC 50377</strain>
    </source>
</reference>
<evidence type="ECO:0000256" key="5">
    <source>
        <dbReference type="ARBA" id="ARBA00022777"/>
    </source>
</evidence>
<keyword evidence="12" id="KW-1185">Reference proteome</keyword>
<evidence type="ECO:0000313" key="10">
    <source>
        <dbReference type="EMBL" id="EST41998.1"/>
    </source>
</evidence>
<protein>
    <recommendedName>
        <fullName evidence="1">non-specific serine/threonine protein kinase</fullName>
        <ecNumber evidence="1">2.7.11.1</ecNumber>
    </recommendedName>
</protein>
<accession>V6LCL5</accession>
<dbReference type="InterPro" id="IPR011009">
    <property type="entry name" value="Kinase-like_dom_sf"/>
</dbReference>
<evidence type="ECO:0000256" key="6">
    <source>
        <dbReference type="ARBA" id="ARBA00022840"/>
    </source>
</evidence>
<gene>
    <name evidence="10" type="ORF">SS50377_18303</name>
    <name evidence="11" type="ORF">SS50377_22512</name>
</gene>
<dbReference type="Proteomes" id="UP000018208">
    <property type="component" value="Unassembled WGS sequence"/>
</dbReference>
<reference evidence="11" key="2">
    <citation type="submission" date="2020-12" db="EMBL/GenBank/DDBJ databases">
        <title>New Spironucleus salmonicida genome in near-complete chromosomes.</title>
        <authorList>
            <person name="Xu F."/>
            <person name="Kurt Z."/>
            <person name="Jimenez-Gonzalez A."/>
            <person name="Astvaldsson A."/>
            <person name="Andersson J.O."/>
            <person name="Svard S.G."/>
        </authorList>
    </citation>
    <scope>NUCLEOTIDE SEQUENCE</scope>
    <source>
        <strain evidence="11">ATCC 50377</strain>
    </source>
</reference>
<evidence type="ECO:0000256" key="3">
    <source>
        <dbReference type="ARBA" id="ARBA00022679"/>
    </source>
</evidence>
<dbReference type="PROSITE" id="PS50011">
    <property type="entry name" value="PROTEIN_KINASE_DOM"/>
    <property type="match status" value="1"/>
</dbReference>
<dbReference type="VEuPathDB" id="GiardiaDB:SS50377_22512"/>
<dbReference type="EC" id="2.7.11.1" evidence="1"/>
<keyword evidence="5 10" id="KW-0418">Kinase</keyword>
<keyword evidence="3" id="KW-0808">Transferase</keyword>
<keyword evidence="6" id="KW-0067">ATP-binding</keyword>
<comment type="catalytic activity">
    <reaction evidence="8">
        <text>L-seryl-[protein] + ATP = O-phospho-L-seryl-[protein] + ADP + H(+)</text>
        <dbReference type="Rhea" id="RHEA:17989"/>
        <dbReference type="Rhea" id="RHEA-COMP:9863"/>
        <dbReference type="Rhea" id="RHEA-COMP:11604"/>
        <dbReference type="ChEBI" id="CHEBI:15378"/>
        <dbReference type="ChEBI" id="CHEBI:29999"/>
        <dbReference type="ChEBI" id="CHEBI:30616"/>
        <dbReference type="ChEBI" id="CHEBI:83421"/>
        <dbReference type="ChEBI" id="CHEBI:456216"/>
        <dbReference type="EC" id="2.7.11.1"/>
    </reaction>
</comment>
<name>V6LCL5_9EUKA</name>
<dbReference type="PROSITE" id="PS00108">
    <property type="entry name" value="PROTEIN_KINASE_ST"/>
    <property type="match status" value="1"/>
</dbReference>
<dbReference type="EMBL" id="AUWU02000003">
    <property type="protein sequence ID" value="KAH0574897.1"/>
    <property type="molecule type" value="Genomic_DNA"/>
</dbReference>
<dbReference type="GO" id="GO:0005524">
    <property type="term" value="F:ATP binding"/>
    <property type="evidence" value="ECO:0007669"/>
    <property type="project" value="UniProtKB-KW"/>
</dbReference>
<dbReference type="InterPro" id="IPR000719">
    <property type="entry name" value="Prot_kinase_dom"/>
</dbReference>
<evidence type="ECO:0000259" key="9">
    <source>
        <dbReference type="PROSITE" id="PS50011"/>
    </source>
</evidence>
<sequence length="346" mass="39573">MTQRYRVISTIGAGAFGTTHLIQSIETEKLYCLKKIRASAMSKYNQAQIQNEVKIMKQLQHPHIVKFYDSQLINDHIQIRMSYAQNGDFASKKIYSDQEITFYLAQLLLGLDYLHITSKVIHRDIKPQNLLLDDKTLQICDFGLSKLLHYTNALARTQCGTPYYYSPEIASGKVYTQKADIWSCGIVGFRMVYQRLPFTGKSMETLMSEIAKFKFSDNEKTSRFYPILSKMLQVDQFKRSTAREILAMAEFRETLAFLCKKFKKQKAYLGQIQNILSVCSDIQVVLNDDLVVLKTRLIDLLGEMRFYQILIGLSKGQVLSQCGAGLSIQAKSEVRAYVKAILACIQ</sequence>
<proteinExistence type="predicted"/>
<dbReference type="EMBL" id="KI546166">
    <property type="protein sequence ID" value="EST41998.1"/>
    <property type="molecule type" value="Genomic_DNA"/>
</dbReference>
<dbReference type="InterPro" id="IPR051131">
    <property type="entry name" value="NEK_Ser/Thr_kinase_NIMA"/>
</dbReference>